<organism evidence="2 3">
    <name type="scientific">Terrabacter terrae</name>
    <dbReference type="NCBI Taxonomy" id="318434"/>
    <lineage>
        <taxon>Bacteria</taxon>
        <taxon>Bacillati</taxon>
        <taxon>Actinomycetota</taxon>
        <taxon>Actinomycetes</taxon>
        <taxon>Micrococcales</taxon>
        <taxon>Intrasporangiaceae</taxon>
        <taxon>Terrabacter</taxon>
    </lineage>
</organism>
<protein>
    <submittedName>
        <fullName evidence="2">Uncharacterized protein</fullName>
    </submittedName>
</protein>
<comment type="caution">
    <text evidence="2">The sequence shown here is derived from an EMBL/GenBank/DDBJ whole genome shotgun (WGS) entry which is preliminary data.</text>
</comment>
<name>A0ABN2UN64_9MICO</name>
<gene>
    <name evidence="2" type="ORF">GCM10009740_35660</name>
</gene>
<dbReference type="EMBL" id="BAAANB010000021">
    <property type="protein sequence ID" value="GAA2039708.1"/>
    <property type="molecule type" value="Genomic_DNA"/>
</dbReference>
<feature type="region of interest" description="Disordered" evidence="1">
    <location>
        <begin position="118"/>
        <end position="143"/>
    </location>
</feature>
<evidence type="ECO:0000313" key="2">
    <source>
        <dbReference type="EMBL" id="GAA2039708.1"/>
    </source>
</evidence>
<evidence type="ECO:0000313" key="3">
    <source>
        <dbReference type="Proteomes" id="UP001501285"/>
    </source>
</evidence>
<evidence type="ECO:0000256" key="1">
    <source>
        <dbReference type="SAM" id="MobiDB-lite"/>
    </source>
</evidence>
<dbReference type="Proteomes" id="UP001501285">
    <property type="component" value="Unassembled WGS sequence"/>
</dbReference>
<accession>A0ABN2UN64</accession>
<sequence>MIVTSQLLAAWTDAWSTDHAGWDFSDVASGTGESPTPWDFEDQCVRAMRDGSSVLDMGTGGREQLLRLLDAAGASIARTRVVATTAGHRTCPWPGRPSSHAASWSWSTTRTGALLTQQVGSRDAEQTRTWFGTPRPAAASRWS</sequence>
<reference evidence="2 3" key="1">
    <citation type="journal article" date="2019" name="Int. J. Syst. Evol. Microbiol.">
        <title>The Global Catalogue of Microorganisms (GCM) 10K type strain sequencing project: providing services to taxonomists for standard genome sequencing and annotation.</title>
        <authorList>
            <consortium name="The Broad Institute Genomics Platform"/>
            <consortium name="The Broad Institute Genome Sequencing Center for Infectious Disease"/>
            <person name="Wu L."/>
            <person name="Ma J."/>
        </authorList>
    </citation>
    <scope>NUCLEOTIDE SEQUENCE [LARGE SCALE GENOMIC DNA]</scope>
    <source>
        <strain evidence="2 3">JCM 14283</strain>
    </source>
</reference>
<proteinExistence type="predicted"/>
<dbReference type="RefSeq" id="WP_343993827.1">
    <property type="nucleotide sequence ID" value="NZ_BAAANB010000021.1"/>
</dbReference>
<keyword evidence="3" id="KW-1185">Reference proteome</keyword>